<keyword evidence="1" id="KW-0805">Transcription regulation</keyword>
<evidence type="ECO:0000313" key="8">
    <source>
        <dbReference type="Proteomes" id="UP000252770"/>
    </source>
</evidence>
<dbReference type="Gene3D" id="1.10.357.10">
    <property type="entry name" value="Tetracycline Repressor, domain 2"/>
    <property type="match status" value="1"/>
</dbReference>
<dbReference type="SUPFAM" id="SSF46689">
    <property type="entry name" value="Homeodomain-like"/>
    <property type="match status" value="1"/>
</dbReference>
<evidence type="ECO:0000256" key="4">
    <source>
        <dbReference type="PROSITE-ProRule" id="PRU00335"/>
    </source>
</evidence>
<feature type="DNA-binding region" description="H-T-H motif" evidence="4">
    <location>
        <begin position="53"/>
        <end position="72"/>
    </location>
</feature>
<accession>A0A367YRZ9</accession>
<reference evidence="7 8" key="1">
    <citation type="submission" date="2018-07" db="EMBL/GenBank/DDBJ databases">
        <title>Desertimonas flava gen. nov. sp. nov.</title>
        <authorList>
            <person name="Liu S."/>
        </authorList>
    </citation>
    <scope>NUCLEOTIDE SEQUENCE [LARGE SCALE GENOMIC DNA]</scope>
    <source>
        <strain evidence="7 8">16Sb5-5</strain>
    </source>
</reference>
<dbReference type="GO" id="GO:0000976">
    <property type="term" value="F:transcription cis-regulatory region binding"/>
    <property type="evidence" value="ECO:0007669"/>
    <property type="project" value="TreeGrafter"/>
</dbReference>
<evidence type="ECO:0000256" key="2">
    <source>
        <dbReference type="ARBA" id="ARBA00023125"/>
    </source>
</evidence>
<evidence type="ECO:0000256" key="1">
    <source>
        <dbReference type="ARBA" id="ARBA00023015"/>
    </source>
</evidence>
<dbReference type="InterPro" id="IPR049445">
    <property type="entry name" value="TetR_SbtR-like_C"/>
</dbReference>
<dbReference type="InterPro" id="IPR036271">
    <property type="entry name" value="Tet_transcr_reg_TetR-rel_C_sf"/>
</dbReference>
<dbReference type="Proteomes" id="UP000252770">
    <property type="component" value="Unassembled WGS sequence"/>
</dbReference>
<dbReference type="PANTHER" id="PTHR30055">
    <property type="entry name" value="HTH-TYPE TRANSCRIPTIONAL REGULATOR RUTR"/>
    <property type="match status" value="1"/>
</dbReference>
<evidence type="ECO:0000256" key="3">
    <source>
        <dbReference type="ARBA" id="ARBA00023163"/>
    </source>
</evidence>
<protein>
    <submittedName>
        <fullName evidence="7">TetR/AcrR family transcriptional regulator</fullName>
    </submittedName>
</protein>
<dbReference type="PROSITE" id="PS50977">
    <property type="entry name" value="HTH_TETR_2"/>
    <property type="match status" value="1"/>
</dbReference>
<feature type="domain" description="HTH tetR-type" evidence="6">
    <location>
        <begin position="32"/>
        <end position="90"/>
    </location>
</feature>
<dbReference type="InterPro" id="IPR001647">
    <property type="entry name" value="HTH_TetR"/>
</dbReference>
<dbReference type="Pfam" id="PF00440">
    <property type="entry name" value="TetR_N"/>
    <property type="match status" value="1"/>
</dbReference>
<dbReference type="Pfam" id="PF21597">
    <property type="entry name" value="TetR_C_43"/>
    <property type="match status" value="1"/>
</dbReference>
<organism evidence="7 8">
    <name type="scientific">Desertihabitans brevis</name>
    <dbReference type="NCBI Taxonomy" id="2268447"/>
    <lineage>
        <taxon>Bacteria</taxon>
        <taxon>Bacillati</taxon>
        <taxon>Actinomycetota</taxon>
        <taxon>Actinomycetes</taxon>
        <taxon>Propionibacteriales</taxon>
        <taxon>Propionibacteriaceae</taxon>
        <taxon>Desertihabitans</taxon>
    </lineage>
</organism>
<dbReference type="GO" id="GO:0003700">
    <property type="term" value="F:DNA-binding transcription factor activity"/>
    <property type="evidence" value="ECO:0007669"/>
    <property type="project" value="TreeGrafter"/>
</dbReference>
<dbReference type="PANTHER" id="PTHR30055:SF234">
    <property type="entry name" value="HTH-TYPE TRANSCRIPTIONAL REGULATOR BETI"/>
    <property type="match status" value="1"/>
</dbReference>
<keyword evidence="3" id="KW-0804">Transcription</keyword>
<feature type="region of interest" description="Disordered" evidence="5">
    <location>
        <begin position="1"/>
        <end position="21"/>
    </location>
</feature>
<keyword evidence="2 4" id="KW-0238">DNA-binding</keyword>
<comment type="caution">
    <text evidence="7">The sequence shown here is derived from an EMBL/GenBank/DDBJ whole genome shotgun (WGS) entry which is preliminary data.</text>
</comment>
<proteinExistence type="predicted"/>
<evidence type="ECO:0000313" key="7">
    <source>
        <dbReference type="EMBL" id="RCK68570.1"/>
    </source>
</evidence>
<evidence type="ECO:0000256" key="5">
    <source>
        <dbReference type="SAM" id="MobiDB-lite"/>
    </source>
</evidence>
<evidence type="ECO:0000259" key="6">
    <source>
        <dbReference type="PROSITE" id="PS50977"/>
    </source>
</evidence>
<dbReference type="InterPro" id="IPR050109">
    <property type="entry name" value="HTH-type_TetR-like_transc_reg"/>
</dbReference>
<dbReference type="SUPFAM" id="SSF48498">
    <property type="entry name" value="Tetracyclin repressor-like, C-terminal domain"/>
    <property type="match status" value="1"/>
</dbReference>
<sequence>MCPVVRNRNRTHVRSATSRRAVPDRALRADAADNRERILQCARRLLVEDAGVGLNVIAKTAGVGQGTLYRHFPNRTALVMEVYRADVEHLGAVARELLRAADTDAPSALRRWFDEVADYARVKHGVLAALSVETGQQLTGQHIGVLSEAVDLLLEAGRQQGVFRRDVGSPEVLLLLGFLSRVEEAGVGDRVERTLDLIVDGLRAREDRVGGRPSGQPE</sequence>
<dbReference type="InterPro" id="IPR009057">
    <property type="entry name" value="Homeodomain-like_sf"/>
</dbReference>
<keyword evidence="8" id="KW-1185">Reference proteome</keyword>
<gene>
    <name evidence="7" type="ORF">DT076_15155</name>
</gene>
<dbReference type="EMBL" id="QOUI01000010">
    <property type="protein sequence ID" value="RCK68570.1"/>
    <property type="molecule type" value="Genomic_DNA"/>
</dbReference>
<name>A0A367YRZ9_9ACTN</name>
<dbReference type="AlphaFoldDB" id="A0A367YRZ9"/>